<evidence type="ECO:0000259" key="1">
    <source>
        <dbReference type="Pfam" id="PF24957"/>
    </source>
</evidence>
<proteinExistence type="predicted"/>
<keyword evidence="3" id="KW-1185">Reference proteome</keyword>
<feature type="domain" description="DISARM protein DrmE C-terminal" evidence="1">
    <location>
        <begin position="568"/>
        <end position="742"/>
    </location>
</feature>
<dbReference type="NCBIfam" id="NF038316">
    <property type="entry name" value="DrmE_fam"/>
    <property type="match status" value="1"/>
</dbReference>
<name>A0ABY3FX63_9BACI</name>
<sequence>MLYSTSDKSLVHCSVPQQIFYRAEECMGDEIVGSLLCKENILLCTPRKYIFPHLVLRALNMDETMGFQKRENPSKRAEILVVTNRLEMLAFLETCRVNAERLFQICSNIHQYIGYCNMGDTYFARVYWRHILYHYYEGKLPQDVPLHYIYPVASGYRKFNALSRGNRNILGRKDSQNPTIYVTENLDMLNEQEHSFDYIFVDCSYIKKGLSNLPKSTLLFFDNLLDDRIPYLQKSAVKNYIVDGDCIQNIDENEIQQPMINIEELLHKVSIHSLDVEYVKSSFEQEIERLIHLLDKLRKGKFSRYDTNVAAKLVYILIRLPIGAGLYDLIASMQPYWDTVLGLLQELKDSESRYENDSFEEMVSLFEDILYKHSLDRSNPKGDELKAFILNEVKQGKSVCVVSNSRKNQLALKEFISLAMGMTIEELAEYDLQFFVSKDIWAQDITVHCDSLVMYSAINFRDLQSLLKISYKRAKLYLYSSEINLITQKLKTILEAENYALRHFVQNSTQQDSTNFYRYLYNRFNKFARQKVIGLNSAAADLLEKSTTVSPAVYRGEKDYKGTDAVKATLVHFTDGSVSFFTKNSAVYVLDNKNKRVTHKHFHEIGLKDTILFVDNDARKDLYRIFIQSVDAKDTSKQAYLSIKKWRELYEEKFMEKRMDDDRLFRLMRTAGWNKTTKSVLRNWRTGYSYGPRDREDIMVLGEVLGINTFVEDVQTYYNAMSKIRVERRKASRILNKLIYSSKQVLGNEDSAILARYNLTLEQLNESLVTKSIKEIVSDRMYYIKPAEVGLLYNVDAKE</sequence>
<reference evidence="2 3" key="1">
    <citation type="submission" date="2019-06" db="EMBL/GenBank/DDBJ databases">
        <title>Genome sequence analysis of &gt;100 Bacillus licheniformis strains suggests intrinsic resistance to this species.</title>
        <authorList>
            <person name="Wels M."/>
            <person name="Siezen R.J."/>
            <person name="Johansen E."/>
            <person name="Stuer-Lauridsen B."/>
            <person name="Bjerre K."/>
            <person name="Nielsen B.K.K."/>
        </authorList>
    </citation>
    <scope>NUCLEOTIDE SEQUENCE [LARGE SCALE GENOMIC DNA]</scope>
    <source>
        <strain evidence="2 3">BAC-15381</strain>
    </source>
</reference>
<dbReference type="InterPro" id="IPR056666">
    <property type="entry name" value="DrmE_C"/>
</dbReference>
<protein>
    <recommendedName>
        <fullName evidence="1">DISARM protein DrmE C-terminal domain-containing protein</fullName>
    </recommendedName>
</protein>
<dbReference type="Pfam" id="PF24957">
    <property type="entry name" value="DrmE_C"/>
    <property type="match status" value="1"/>
</dbReference>
<dbReference type="EMBL" id="NILF01000027">
    <property type="protein sequence ID" value="TWL40117.1"/>
    <property type="molecule type" value="Genomic_DNA"/>
</dbReference>
<gene>
    <name evidence="2" type="ORF">CHCC15381_1489</name>
</gene>
<dbReference type="Proteomes" id="UP000429980">
    <property type="component" value="Unassembled WGS sequence"/>
</dbReference>
<evidence type="ECO:0000313" key="2">
    <source>
        <dbReference type="EMBL" id="TWL40117.1"/>
    </source>
</evidence>
<dbReference type="InterPro" id="IPR049794">
    <property type="entry name" value="DrmE"/>
</dbReference>
<organism evidence="2 3">
    <name type="scientific">Bacillus paralicheniformis</name>
    <dbReference type="NCBI Taxonomy" id="1648923"/>
    <lineage>
        <taxon>Bacteria</taxon>
        <taxon>Bacillati</taxon>
        <taxon>Bacillota</taxon>
        <taxon>Bacilli</taxon>
        <taxon>Bacillales</taxon>
        <taxon>Bacillaceae</taxon>
        <taxon>Bacillus</taxon>
    </lineage>
</organism>
<dbReference type="NCBIfam" id="NF038323">
    <property type="entry name" value="DISARM_DrmE"/>
    <property type="match status" value="1"/>
</dbReference>
<evidence type="ECO:0000313" key="3">
    <source>
        <dbReference type="Proteomes" id="UP000429980"/>
    </source>
</evidence>
<comment type="caution">
    <text evidence="2">The sequence shown here is derived from an EMBL/GenBank/DDBJ whole genome shotgun (WGS) entry which is preliminary data.</text>
</comment>
<dbReference type="RefSeq" id="WP_020450478.1">
    <property type="nucleotide sequence ID" value="NZ_AP023088.1"/>
</dbReference>
<accession>A0ABY3FX63</accession>